<name>A0A0H5DT21_9BACT</name>
<dbReference type="EMBL" id="CWGJ01000028">
    <property type="protein sequence ID" value="CRX39503.1"/>
    <property type="molecule type" value="Genomic_DNA"/>
</dbReference>
<dbReference type="AlphaFoldDB" id="A0A0H5DT21"/>
<reference evidence="2" key="1">
    <citation type="submission" date="2015-06" db="EMBL/GenBank/DDBJ databases">
        <authorList>
            <person name="Bertelli C."/>
        </authorList>
    </citation>
    <scope>NUCLEOTIDE SEQUENCE [LARGE SCALE GENOMIC DNA]</scope>
    <source>
        <strain evidence="2">CRIB-30</strain>
    </source>
</reference>
<proteinExistence type="predicted"/>
<evidence type="ECO:0000313" key="2">
    <source>
        <dbReference type="Proteomes" id="UP000220251"/>
    </source>
</evidence>
<protein>
    <submittedName>
        <fullName evidence="1">Putative secreted protein</fullName>
    </submittedName>
</protein>
<evidence type="ECO:0000313" key="1">
    <source>
        <dbReference type="EMBL" id="CRX39503.1"/>
    </source>
</evidence>
<accession>A0A0H5DT21</accession>
<keyword evidence="2" id="KW-1185">Reference proteome</keyword>
<dbReference type="Proteomes" id="UP000220251">
    <property type="component" value="Unassembled WGS sequence"/>
</dbReference>
<organism evidence="1 2">
    <name type="scientific">Estrella lausannensis</name>
    <dbReference type="NCBI Taxonomy" id="483423"/>
    <lineage>
        <taxon>Bacteria</taxon>
        <taxon>Pseudomonadati</taxon>
        <taxon>Chlamydiota</taxon>
        <taxon>Chlamydiia</taxon>
        <taxon>Parachlamydiales</taxon>
        <taxon>Candidatus Criblamydiaceae</taxon>
        <taxon>Estrella</taxon>
    </lineage>
</organism>
<sequence length="158" mass="18489">MNSNLLALRLYYFREKSFTFSLFFFPLILFHLLGCSHSDESFLRERGKASLSALLQELQGITKREDALDRESRLAACFEEVAETAIALREKGLVLDQVVQEGDRNLSLQKKILIEMERIYQIDGCPEIIEKAEETALFKLDLHEYEREMKLKKKERKL</sequence>
<gene>
    <name evidence="1" type="ORF">ELAC_2183</name>
</gene>